<comment type="caution">
    <text evidence="1">The sequence shown here is derived from an EMBL/GenBank/DDBJ whole genome shotgun (WGS) entry which is preliminary data.</text>
</comment>
<dbReference type="Proteomes" id="UP001430953">
    <property type="component" value="Unassembled WGS sequence"/>
</dbReference>
<evidence type="ECO:0000313" key="2">
    <source>
        <dbReference type="Proteomes" id="UP001430953"/>
    </source>
</evidence>
<protein>
    <submittedName>
        <fullName evidence="1">Uncharacterized protein</fullName>
    </submittedName>
</protein>
<sequence>MCSEATLRRLQFTYFTCKYYTWGPKHGRGHRFHQNLEKEINISFTIVCNCFPILFHCRDKTNALVGVKGQSLGLNSEKERGGGGGRREATDRGQFRLGTKRLRLGLAPTRSASYKLC</sequence>
<proteinExistence type="predicted"/>
<dbReference type="EMBL" id="JADYXP020000004">
    <property type="protein sequence ID" value="KAL0127463.1"/>
    <property type="molecule type" value="Genomic_DNA"/>
</dbReference>
<accession>A0AAW2GIQ0</accession>
<dbReference type="AlphaFoldDB" id="A0AAW2GIQ0"/>
<organism evidence="1 2">
    <name type="scientific">Cardiocondyla obscurior</name>
    <dbReference type="NCBI Taxonomy" id="286306"/>
    <lineage>
        <taxon>Eukaryota</taxon>
        <taxon>Metazoa</taxon>
        <taxon>Ecdysozoa</taxon>
        <taxon>Arthropoda</taxon>
        <taxon>Hexapoda</taxon>
        <taxon>Insecta</taxon>
        <taxon>Pterygota</taxon>
        <taxon>Neoptera</taxon>
        <taxon>Endopterygota</taxon>
        <taxon>Hymenoptera</taxon>
        <taxon>Apocrita</taxon>
        <taxon>Aculeata</taxon>
        <taxon>Formicoidea</taxon>
        <taxon>Formicidae</taxon>
        <taxon>Myrmicinae</taxon>
        <taxon>Cardiocondyla</taxon>
    </lineage>
</organism>
<reference evidence="1 2" key="1">
    <citation type="submission" date="2023-03" db="EMBL/GenBank/DDBJ databases">
        <title>High recombination rates correlate with genetic variation in Cardiocondyla obscurior ants.</title>
        <authorList>
            <person name="Errbii M."/>
        </authorList>
    </citation>
    <scope>NUCLEOTIDE SEQUENCE [LARGE SCALE GENOMIC DNA]</scope>
    <source>
        <strain evidence="1">Alpha-2009</strain>
        <tissue evidence="1">Whole body</tissue>
    </source>
</reference>
<evidence type="ECO:0000313" key="1">
    <source>
        <dbReference type="EMBL" id="KAL0127463.1"/>
    </source>
</evidence>
<name>A0AAW2GIQ0_9HYME</name>
<keyword evidence="2" id="KW-1185">Reference proteome</keyword>
<gene>
    <name evidence="1" type="ORF">PUN28_005623</name>
</gene>